<proteinExistence type="predicted"/>
<gene>
    <name evidence="2" type="ORF">SAMN05421748_11536</name>
</gene>
<sequence>MKGDSWRVAGDLALLGIVVSLVSLPVFTLGAAFLVAGATIQHHIVYGRWLTFAESWALFRARFVHGLWAGPLLLAVGWLIAVDVAALSRGTVPGGRLAILAVLLVASGLVGFAALVAALGSLRQARAAVAARPAILAPLGGIVVIVAVLGMLVHPVLVPVLVGFALFAVQSFLSTKSRATAANRGESTTL</sequence>
<evidence type="ECO:0000313" key="2">
    <source>
        <dbReference type="EMBL" id="SNY54277.1"/>
    </source>
</evidence>
<protein>
    <recommendedName>
        <fullName evidence="4">Membrane protein YesL</fullName>
    </recommendedName>
</protein>
<feature type="transmembrane region" description="Helical" evidence="1">
    <location>
        <begin position="139"/>
        <end position="169"/>
    </location>
</feature>
<evidence type="ECO:0000256" key="1">
    <source>
        <dbReference type="SAM" id="Phobius"/>
    </source>
</evidence>
<dbReference type="EMBL" id="OBDY01000015">
    <property type="protein sequence ID" value="SNY54277.1"/>
    <property type="molecule type" value="Genomic_DNA"/>
</dbReference>
<name>A0A285J336_9ACTN</name>
<feature type="transmembrane region" description="Helical" evidence="1">
    <location>
        <begin position="97"/>
        <end position="119"/>
    </location>
</feature>
<organism evidence="2 3">
    <name type="scientific">Paractinoplanes atraurantiacus</name>
    <dbReference type="NCBI Taxonomy" id="1036182"/>
    <lineage>
        <taxon>Bacteria</taxon>
        <taxon>Bacillati</taxon>
        <taxon>Actinomycetota</taxon>
        <taxon>Actinomycetes</taxon>
        <taxon>Micromonosporales</taxon>
        <taxon>Micromonosporaceae</taxon>
        <taxon>Paractinoplanes</taxon>
    </lineage>
</organism>
<evidence type="ECO:0008006" key="4">
    <source>
        <dbReference type="Google" id="ProtNLM"/>
    </source>
</evidence>
<accession>A0A285J336</accession>
<evidence type="ECO:0000313" key="3">
    <source>
        <dbReference type="Proteomes" id="UP000219612"/>
    </source>
</evidence>
<keyword evidence="3" id="KW-1185">Reference proteome</keyword>
<dbReference type="RefSeq" id="WP_143234965.1">
    <property type="nucleotide sequence ID" value="NZ_OBDY01000015.1"/>
</dbReference>
<reference evidence="2 3" key="1">
    <citation type="submission" date="2017-09" db="EMBL/GenBank/DDBJ databases">
        <authorList>
            <person name="Ehlers B."/>
            <person name="Leendertz F.H."/>
        </authorList>
    </citation>
    <scope>NUCLEOTIDE SEQUENCE [LARGE SCALE GENOMIC DNA]</scope>
    <source>
        <strain evidence="2 3">CGMCC 4.6857</strain>
    </source>
</reference>
<feature type="transmembrane region" description="Helical" evidence="1">
    <location>
        <begin position="65"/>
        <end position="85"/>
    </location>
</feature>
<dbReference type="AlphaFoldDB" id="A0A285J336"/>
<keyword evidence="1" id="KW-0812">Transmembrane</keyword>
<keyword evidence="1" id="KW-0472">Membrane</keyword>
<dbReference type="OrthoDB" id="3298891at2"/>
<feature type="transmembrane region" description="Helical" evidence="1">
    <location>
        <begin position="12"/>
        <end position="45"/>
    </location>
</feature>
<dbReference type="Proteomes" id="UP000219612">
    <property type="component" value="Unassembled WGS sequence"/>
</dbReference>
<keyword evidence="1" id="KW-1133">Transmembrane helix</keyword>